<dbReference type="Pfam" id="PF00795">
    <property type="entry name" value="CN_hydrolase"/>
    <property type="match status" value="1"/>
</dbReference>
<keyword evidence="1" id="KW-0378">Hydrolase</keyword>
<dbReference type="InterPro" id="IPR036526">
    <property type="entry name" value="C-N_Hydrolase_sf"/>
</dbReference>
<evidence type="ECO:0000256" key="1">
    <source>
        <dbReference type="ARBA" id="ARBA00022801"/>
    </source>
</evidence>
<keyword evidence="3" id="KW-0012">Acyltransferase</keyword>
<dbReference type="GeneID" id="9752977"/>
<keyword evidence="4" id="KW-1185">Reference proteome</keyword>
<reference evidence="3 4" key="1">
    <citation type="journal article" date="2010" name="Stand. Genomic Sci.">
        <title>Complete genome sequence of Vulcanisaeta distributa type strain (IC-017).</title>
        <authorList>
            <person name="Mavromatis K."/>
            <person name="Sikorski J."/>
            <person name="Pabst E."/>
            <person name="Teshima H."/>
            <person name="Lapidus A."/>
            <person name="Lucas S."/>
            <person name="Nolan M."/>
            <person name="Glavina Del Rio T."/>
            <person name="Cheng J.F."/>
            <person name="Bruce D."/>
            <person name="Goodwin L."/>
            <person name="Pitluck S."/>
            <person name="Liolios K."/>
            <person name="Ivanova N."/>
            <person name="Mikhailova N."/>
            <person name="Pati A."/>
            <person name="Chen A."/>
            <person name="Palaniappan K."/>
            <person name="Land M."/>
            <person name="Hauser L."/>
            <person name="Chang Y.J."/>
            <person name="Jeffries C.D."/>
            <person name="Rohde M."/>
            <person name="Spring S."/>
            <person name="Goker M."/>
            <person name="Wirth R."/>
            <person name="Woyke T."/>
            <person name="Bristow J."/>
            <person name="Eisen J.A."/>
            <person name="Markowitz V."/>
            <person name="Hugenholtz P."/>
            <person name="Klenk H.P."/>
            <person name="Kyrpides N.C."/>
        </authorList>
    </citation>
    <scope>NUCLEOTIDE SEQUENCE [LARGE SCALE GENOMIC DNA]</scope>
    <source>
        <strain evidence="4">DSM 14429 / JCM 11212 / NBRC 100878 / IC-017</strain>
    </source>
</reference>
<dbReference type="InterPro" id="IPR003010">
    <property type="entry name" value="C-N_Hydrolase"/>
</dbReference>
<dbReference type="GO" id="GO:0016811">
    <property type="term" value="F:hydrolase activity, acting on carbon-nitrogen (but not peptide) bonds, in linear amides"/>
    <property type="evidence" value="ECO:0007669"/>
    <property type="project" value="UniProtKB-ARBA"/>
</dbReference>
<feature type="domain" description="CN hydrolase" evidence="2">
    <location>
        <begin position="2"/>
        <end position="244"/>
    </location>
</feature>
<dbReference type="Proteomes" id="UP000006681">
    <property type="component" value="Chromosome"/>
</dbReference>
<dbReference type="InterPro" id="IPR050345">
    <property type="entry name" value="Aliph_Amidase/BUP"/>
</dbReference>
<name>E1QP33_VULDI</name>
<accession>E1QP33</accession>
<proteinExistence type="predicted"/>
<dbReference type="STRING" id="572478.Vdis_2026"/>
<dbReference type="PROSITE" id="PS50263">
    <property type="entry name" value="CN_HYDROLASE"/>
    <property type="match status" value="1"/>
</dbReference>
<evidence type="ECO:0000259" key="2">
    <source>
        <dbReference type="PROSITE" id="PS50263"/>
    </source>
</evidence>
<organism evidence="3 4">
    <name type="scientific">Vulcanisaeta distributa (strain DSM 14429 / JCM 11212 / NBRC 100878 / IC-017)</name>
    <dbReference type="NCBI Taxonomy" id="572478"/>
    <lineage>
        <taxon>Archaea</taxon>
        <taxon>Thermoproteota</taxon>
        <taxon>Thermoprotei</taxon>
        <taxon>Thermoproteales</taxon>
        <taxon>Thermoproteaceae</taxon>
        <taxon>Vulcanisaeta</taxon>
    </lineage>
</organism>
<dbReference type="AlphaFoldDB" id="E1QP33"/>
<dbReference type="PANTHER" id="PTHR43674:SF2">
    <property type="entry name" value="BETA-UREIDOPROPIONASE"/>
    <property type="match status" value="1"/>
</dbReference>
<dbReference type="GO" id="GO:0016746">
    <property type="term" value="F:acyltransferase activity"/>
    <property type="evidence" value="ECO:0007669"/>
    <property type="project" value="UniProtKB-KW"/>
</dbReference>
<dbReference type="RefSeq" id="WP_013337123.1">
    <property type="nucleotide sequence ID" value="NC_014537.1"/>
</dbReference>
<dbReference type="CDD" id="cd07197">
    <property type="entry name" value="nitrilase"/>
    <property type="match status" value="1"/>
</dbReference>
<dbReference type="KEGG" id="vdi:Vdis_2026"/>
<keyword evidence="3" id="KW-0449">Lipoprotein</keyword>
<dbReference type="HOGENOM" id="CLU_030130_3_1_2"/>
<reference evidence="4" key="2">
    <citation type="journal article" date="2010" name="Stand. Genomic Sci.">
        <title>Complete genome sequence of Vulcanisaeta distributa type strain (IC-017T).</title>
        <authorList>
            <person name="Mavromatis K."/>
            <person name="Sikorski J."/>
            <person name="Pabst E."/>
            <person name="Teshima H."/>
            <person name="Lapidus A."/>
            <person name="Lucas S."/>
            <person name="Nolan M."/>
            <person name="Glavina Del Rio T."/>
            <person name="Cheng J."/>
            <person name="Bruce D."/>
            <person name="Goodwin L."/>
            <person name="Pitluck S."/>
            <person name="Liolios K."/>
            <person name="Ivanova N."/>
            <person name="Mikhailova N."/>
            <person name="Pati A."/>
            <person name="Chen A."/>
            <person name="Palaniappan K."/>
            <person name="Land M."/>
            <person name="Hauser L."/>
            <person name="Chang Y."/>
            <person name="Jeffries C."/>
            <person name="Rohde M."/>
            <person name="Spring S."/>
            <person name="Goker M."/>
            <person name="Wirth R."/>
            <person name="Woyke T."/>
            <person name="Bristow J."/>
            <person name="Eisen J."/>
            <person name="Markowitz V."/>
            <person name="Hugenholtz P."/>
            <person name="Klenk H."/>
            <person name="Kyrpides N."/>
        </authorList>
    </citation>
    <scope>NUCLEOTIDE SEQUENCE [LARGE SCALE GENOMIC DNA]</scope>
    <source>
        <strain evidence="4">DSM 14429 / JCM 11212 / NBRC 100878 / IC-017</strain>
    </source>
</reference>
<sequence>MLRIHLLQYSSKLGDVEFNLNRLIKAMETLCVGDGADLIVTPELYLPGYMSRDMFFQIAEPIGGKTITRLVMEARRRNCHVIVGFAERNEDTHVLYNTAVAVGPDGVLAVYRKRHLPSYGVFDEYRYFGIGKGDIPVININDHKVGIAICYDAFYPEVSRVMMLKGAEVHVYISAAPDMSRIHFETFMVARALENVAYTVYVNTVGQYDGLGFFGGSHVVNPLGNVLIKAKYYEEDVKTIEIDPSDIVNYRSHRPILKDLDPSDVDLVVRAFNEYINPKLPEIKVKEREVTAISSYK</sequence>
<gene>
    <name evidence="3" type="ordered locus">Vdis_2026</name>
</gene>
<dbReference type="OrthoDB" id="39312at2157"/>
<dbReference type="eggNOG" id="arCOG00062">
    <property type="taxonomic scope" value="Archaea"/>
</dbReference>
<keyword evidence="3" id="KW-0808">Transferase</keyword>
<evidence type="ECO:0000313" key="3">
    <source>
        <dbReference type="EMBL" id="ADN51398.1"/>
    </source>
</evidence>
<dbReference type="SUPFAM" id="SSF56317">
    <property type="entry name" value="Carbon-nitrogen hydrolase"/>
    <property type="match status" value="1"/>
</dbReference>
<dbReference type="Gene3D" id="3.60.110.10">
    <property type="entry name" value="Carbon-nitrogen hydrolase"/>
    <property type="match status" value="1"/>
</dbReference>
<protein>
    <submittedName>
        <fullName evidence="3">Nitrilase/cyanide hydratase and apolipoprotein N-acyltransferase</fullName>
    </submittedName>
</protein>
<dbReference type="PANTHER" id="PTHR43674">
    <property type="entry name" value="NITRILASE C965.09-RELATED"/>
    <property type="match status" value="1"/>
</dbReference>
<evidence type="ECO:0000313" key="4">
    <source>
        <dbReference type="Proteomes" id="UP000006681"/>
    </source>
</evidence>
<dbReference type="EMBL" id="CP002100">
    <property type="protein sequence ID" value="ADN51398.1"/>
    <property type="molecule type" value="Genomic_DNA"/>
</dbReference>